<dbReference type="Pfam" id="PF25954">
    <property type="entry name" value="Beta-barrel_RND_2"/>
    <property type="match status" value="1"/>
</dbReference>
<dbReference type="PANTHER" id="PTHR30469">
    <property type="entry name" value="MULTIDRUG RESISTANCE PROTEIN MDTA"/>
    <property type="match status" value="1"/>
</dbReference>
<proteinExistence type="inferred from homology"/>
<name>A0A919FAX4_9XANT</name>
<dbReference type="Pfam" id="PF25973">
    <property type="entry name" value="BSH_CzcB"/>
    <property type="match status" value="1"/>
</dbReference>
<dbReference type="InterPro" id="IPR006143">
    <property type="entry name" value="RND_pump_MFP"/>
</dbReference>
<dbReference type="FunFam" id="2.40.30.170:FF:000010">
    <property type="entry name" value="Efflux RND transporter periplasmic adaptor subunit"/>
    <property type="match status" value="1"/>
</dbReference>
<dbReference type="PROSITE" id="PS51257">
    <property type="entry name" value="PROKAR_LIPOPROTEIN"/>
    <property type="match status" value="1"/>
</dbReference>
<dbReference type="RefSeq" id="WP_434029863.1">
    <property type="nucleotide sequence ID" value="NZ_BNBA01000034.1"/>
</dbReference>
<keyword evidence="2" id="KW-0732">Signal</keyword>
<organism evidence="6 7">
    <name type="scientific">Xanthomonas boreopolis</name>
    <dbReference type="NCBI Taxonomy" id="86183"/>
    <lineage>
        <taxon>Bacteria</taxon>
        <taxon>Pseudomonadati</taxon>
        <taxon>Pseudomonadota</taxon>
        <taxon>Gammaproteobacteria</taxon>
        <taxon>Lysobacterales</taxon>
        <taxon>Lysobacteraceae</taxon>
        <taxon>Xanthomonas</taxon>
    </lineage>
</organism>
<dbReference type="NCBIfam" id="TIGR01730">
    <property type="entry name" value="RND_mfp"/>
    <property type="match status" value="1"/>
</dbReference>
<dbReference type="Gene3D" id="2.40.420.20">
    <property type="match status" value="1"/>
</dbReference>
<feature type="domain" description="CusB-like beta-barrel" evidence="3">
    <location>
        <begin position="195"/>
        <end position="268"/>
    </location>
</feature>
<reference evidence="6" key="2">
    <citation type="submission" date="2020-09" db="EMBL/GenBank/DDBJ databases">
        <authorList>
            <person name="Sun Q."/>
            <person name="Ohkuma M."/>
        </authorList>
    </citation>
    <scope>NUCLEOTIDE SEQUENCE</scope>
    <source>
        <strain evidence="6">JCM 13306</strain>
    </source>
</reference>
<protein>
    <submittedName>
        <fullName evidence="6">MexH family multidrug efflux RND transporter periplasmic adaptor subunit</fullName>
    </submittedName>
</protein>
<dbReference type="PANTHER" id="PTHR30469:SF16">
    <property type="entry name" value="HAE1 FAMILY EFFLUX PUMP MFP COMPONENT"/>
    <property type="match status" value="1"/>
</dbReference>
<comment type="caution">
    <text evidence="6">The sequence shown here is derived from an EMBL/GenBank/DDBJ whole genome shotgun (WGS) entry which is preliminary data.</text>
</comment>
<gene>
    <name evidence="6" type="ORF">GCM10009090_32400</name>
</gene>
<dbReference type="InterPro" id="IPR058792">
    <property type="entry name" value="Beta-barrel_RND_2"/>
</dbReference>
<dbReference type="InterPro" id="IPR058637">
    <property type="entry name" value="YknX-like_C"/>
</dbReference>
<dbReference type="InterPro" id="IPR058647">
    <property type="entry name" value="BSH_CzcB-like"/>
</dbReference>
<dbReference type="Gene3D" id="2.40.50.100">
    <property type="match status" value="1"/>
</dbReference>
<dbReference type="Gene3D" id="2.40.30.170">
    <property type="match status" value="1"/>
</dbReference>
<evidence type="ECO:0000313" key="7">
    <source>
        <dbReference type="Proteomes" id="UP000623958"/>
    </source>
</evidence>
<evidence type="ECO:0000256" key="1">
    <source>
        <dbReference type="ARBA" id="ARBA00009477"/>
    </source>
</evidence>
<evidence type="ECO:0000256" key="2">
    <source>
        <dbReference type="SAM" id="SignalP"/>
    </source>
</evidence>
<dbReference type="Gene3D" id="1.10.287.470">
    <property type="entry name" value="Helix hairpin bin"/>
    <property type="match status" value="1"/>
</dbReference>
<dbReference type="EMBL" id="BNBA01000034">
    <property type="protein sequence ID" value="GHH58965.1"/>
    <property type="molecule type" value="Genomic_DNA"/>
</dbReference>
<feature type="chain" id="PRO_5036857704" evidence="2">
    <location>
        <begin position="27"/>
        <end position="355"/>
    </location>
</feature>
<dbReference type="GO" id="GO:1990281">
    <property type="term" value="C:efflux pump complex"/>
    <property type="evidence" value="ECO:0007669"/>
    <property type="project" value="TreeGrafter"/>
</dbReference>
<keyword evidence="7" id="KW-1185">Reference proteome</keyword>
<dbReference type="GO" id="GO:0015562">
    <property type="term" value="F:efflux transmembrane transporter activity"/>
    <property type="evidence" value="ECO:0007669"/>
    <property type="project" value="TreeGrafter"/>
</dbReference>
<reference evidence="6" key="1">
    <citation type="journal article" date="2014" name="Int. J. Syst. Evol. Microbiol.">
        <title>Complete genome sequence of Corynebacterium casei LMG S-19264T (=DSM 44701T), isolated from a smear-ripened cheese.</title>
        <authorList>
            <consortium name="US DOE Joint Genome Institute (JGI-PGF)"/>
            <person name="Walter F."/>
            <person name="Albersmeier A."/>
            <person name="Kalinowski J."/>
            <person name="Ruckert C."/>
        </authorList>
    </citation>
    <scope>NUCLEOTIDE SEQUENCE</scope>
    <source>
        <strain evidence="6">JCM 13306</strain>
    </source>
</reference>
<dbReference type="SUPFAM" id="SSF111369">
    <property type="entry name" value="HlyD-like secretion proteins"/>
    <property type="match status" value="1"/>
</dbReference>
<sequence length="355" mass="37904">MLSRHRARAVVAGLLAVGLAACGRQAHEPAAGAPIPVTIQAVAAQPWHSTVQSIATVRARESVALTAAVSDVVEQVHFESGDEVKAGQLLVSLRGNSQQAALAAAQATFEEADQLYRRQQELIGQQLVARSTLDTQRALRDAALARVQQMRSDIRDREVRAPFSGVLGIRQVSPGSLVTAQTVIATLDDIERMHVDFQVPEAQLGLVRIGHAVTGSAAAYPGERFEGTVAAIDSRVDEATRAVSVRADFDNADRRLRPGMLLDVRLYQPARQALVIPEIAVVQVGRDSFVYRVKDDGSVERADVRTGERRDGKVEIVDGLAAGERVVVDGTGKLRPGLKVRDGGEAAQAAAKEAG</sequence>
<feature type="domain" description="CzcB-like barrel-sandwich hybrid" evidence="4">
    <location>
        <begin position="63"/>
        <end position="188"/>
    </location>
</feature>
<dbReference type="Pfam" id="PF25989">
    <property type="entry name" value="YknX_C"/>
    <property type="match status" value="1"/>
</dbReference>
<dbReference type="Proteomes" id="UP000623958">
    <property type="component" value="Unassembled WGS sequence"/>
</dbReference>
<evidence type="ECO:0000259" key="5">
    <source>
        <dbReference type="Pfam" id="PF25989"/>
    </source>
</evidence>
<feature type="domain" description="YknX-like C-terminal permuted SH3-like" evidence="5">
    <location>
        <begin position="273"/>
        <end position="341"/>
    </location>
</feature>
<feature type="signal peptide" evidence="2">
    <location>
        <begin position="1"/>
        <end position="26"/>
    </location>
</feature>
<evidence type="ECO:0000313" key="6">
    <source>
        <dbReference type="EMBL" id="GHH58965.1"/>
    </source>
</evidence>
<evidence type="ECO:0000259" key="3">
    <source>
        <dbReference type="Pfam" id="PF25954"/>
    </source>
</evidence>
<comment type="similarity">
    <text evidence="1">Belongs to the membrane fusion protein (MFP) (TC 8.A.1) family.</text>
</comment>
<dbReference type="AlphaFoldDB" id="A0A919FAX4"/>
<accession>A0A919FAX4</accession>
<evidence type="ECO:0000259" key="4">
    <source>
        <dbReference type="Pfam" id="PF25973"/>
    </source>
</evidence>